<dbReference type="PROSITE" id="PS00237">
    <property type="entry name" value="G_PROTEIN_RECEP_F1_1"/>
    <property type="match status" value="1"/>
</dbReference>
<dbReference type="Proteomes" id="UP000183832">
    <property type="component" value="Unassembled WGS sequence"/>
</dbReference>
<dbReference type="PRINTS" id="PR00237">
    <property type="entry name" value="GPCRRHODOPSN"/>
</dbReference>
<feature type="compositionally biased region" description="Low complexity" evidence="11">
    <location>
        <begin position="322"/>
        <end position="337"/>
    </location>
</feature>
<proteinExistence type="inferred from homology"/>
<feature type="compositionally biased region" description="Polar residues" evidence="11">
    <location>
        <begin position="306"/>
        <end position="321"/>
    </location>
</feature>
<comment type="similarity">
    <text evidence="2 10">Belongs to the G-protein coupled receptor 1 family.</text>
</comment>
<keyword evidence="15" id="KW-1185">Reference proteome</keyword>
<evidence type="ECO:0000256" key="1">
    <source>
        <dbReference type="ARBA" id="ARBA00004651"/>
    </source>
</evidence>
<dbReference type="InterPro" id="IPR000276">
    <property type="entry name" value="GPCR_Rhodpsn"/>
</dbReference>
<feature type="domain" description="G-protein coupled receptors family 1 profile" evidence="13">
    <location>
        <begin position="91"/>
        <end position="462"/>
    </location>
</feature>
<feature type="region of interest" description="Disordered" evidence="11">
    <location>
        <begin position="301"/>
        <end position="340"/>
    </location>
</feature>
<feature type="transmembrane region" description="Helical" evidence="12">
    <location>
        <begin position="442"/>
        <end position="465"/>
    </location>
</feature>
<evidence type="ECO:0000256" key="12">
    <source>
        <dbReference type="SAM" id="Phobius"/>
    </source>
</evidence>
<dbReference type="SMART" id="SM01381">
    <property type="entry name" value="7TM_GPCR_Srsx"/>
    <property type="match status" value="1"/>
</dbReference>
<dbReference type="OrthoDB" id="10034726at2759"/>
<dbReference type="STRING" id="568069.A0A1J1I699"/>
<dbReference type="Gene3D" id="1.20.1070.10">
    <property type="entry name" value="Rhodopsin 7-helix transmembrane proteins"/>
    <property type="match status" value="1"/>
</dbReference>
<feature type="transmembrane region" description="Helical" evidence="12">
    <location>
        <begin position="154"/>
        <end position="177"/>
    </location>
</feature>
<dbReference type="GO" id="GO:0004930">
    <property type="term" value="F:G protein-coupled receptor activity"/>
    <property type="evidence" value="ECO:0007669"/>
    <property type="project" value="UniProtKB-KW"/>
</dbReference>
<keyword evidence="3" id="KW-1003">Cell membrane</keyword>
<dbReference type="Pfam" id="PF00001">
    <property type="entry name" value="7tm_1"/>
    <property type="match status" value="1"/>
</dbReference>
<protein>
    <submittedName>
        <fullName evidence="14">CLUMA_CG009295, isoform A</fullName>
    </submittedName>
</protein>
<keyword evidence="7 12" id="KW-0472">Membrane</keyword>
<dbReference type="CDD" id="cd15331">
    <property type="entry name" value="7tmA_5-HT1A_invertebrates"/>
    <property type="match status" value="1"/>
</dbReference>
<evidence type="ECO:0000256" key="2">
    <source>
        <dbReference type="ARBA" id="ARBA00010663"/>
    </source>
</evidence>
<evidence type="ECO:0000313" key="14">
    <source>
        <dbReference type="EMBL" id="CRK95847.1"/>
    </source>
</evidence>
<evidence type="ECO:0000313" key="15">
    <source>
        <dbReference type="Proteomes" id="UP000183832"/>
    </source>
</evidence>
<evidence type="ECO:0000256" key="9">
    <source>
        <dbReference type="ARBA" id="ARBA00023224"/>
    </source>
</evidence>
<gene>
    <name evidence="14" type="ORF">CLUMA_CG009295</name>
</gene>
<keyword evidence="6 10" id="KW-0297">G-protein coupled receptor</keyword>
<dbReference type="GO" id="GO:0005886">
    <property type="term" value="C:plasma membrane"/>
    <property type="evidence" value="ECO:0007669"/>
    <property type="project" value="UniProtKB-SubCell"/>
</dbReference>
<dbReference type="GO" id="GO:0071880">
    <property type="term" value="P:adenylate cyclase-activating adrenergic receptor signaling pathway"/>
    <property type="evidence" value="ECO:0007669"/>
    <property type="project" value="TreeGrafter"/>
</dbReference>
<keyword evidence="5 12" id="KW-1133">Transmembrane helix</keyword>
<dbReference type="GO" id="GO:0043410">
    <property type="term" value="P:positive regulation of MAPK cascade"/>
    <property type="evidence" value="ECO:0007669"/>
    <property type="project" value="TreeGrafter"/>
</dbReference>
<accession>A0A1J1I699</accession>
<evidence type="ECO:0000256" key="6">
    <source>
        <dbReference type="ARBA" id="ARBA00023040"/>
    </source>
</evidence>
<evidence type="ECO:0000256" key="7">
    <source>
        <dbReference type="ARBA" id="ARBA00023136"/>
    </source>
</evidence>
<feature type="transmembrane region" description="Helical" evidence="12">
    <location>
        <begin position="71"/>
        <end position="99"/>
    </location>
</feature>
<reference evidence="14 15" key="1">
    <citation type="submission" date="2015-04" db="EMBL/GenBank/DDBJ databases">
        <authorList>
            <person name="Syromyatnikov M.Y."/>
            <person name="Popov V.N."/>
        </authorList>
    </citation>
    <scope>NUCLEOTIDE SEQUENCE [LARGE SCALE GENOMIC DNA]</scope>
</reference>
<dbReference type="PANTHER" id="PTHR24248">
    <property type="entry name" value="ADRENERGIC RECEPTOR-RELATED G-PROTEIN COUPLED RECEPTOR"/>
    <property type="match status" value="1"/>
</dbReference>
<dbReference type="PROSITE" id="PS50262">
    <property type="entry name" value="G_PROTEIN_RECEP_F1_2"/>
    <property type="match status" value="1"/>
</dbReference>
<evidence type="ECO:0000256" key="11">
    <source>
        <dbReference type="SAM" id="MobiDB-lite"/>
    </source>
</evidence>
<evidence type="ECO:0000256" key="4">
    <source>
        <dbReference type="ARBA" id="ARBA00022692"/>
    </source>
</evidence>
<keyword evidence="9 10" id="KW-0807">Transducer</keyword>
<dbReference type="InterPro" id="IPR017452">
    <property type="entry name" value="GPCR_Rhodpsn_7TM"/>
</dbReference>
<comment type="subcellular location">
    <subcellularLocation>
        <location evidence="1">Cell membrane</location>
        <topology evidence="1">Multi-pass membrane protein</topology>
    </subcellularLocation>
</comment>
<evidence type="ECO:0000256" key="3">
    <source>
        <dbReference type="ARBA" id="ARBA00022475"/>
    </source>
</evidence>
<feature type="transmembrane region" description="Helical" evidence="12">
    <location>
        <begin position="231"/>
        <end position="254"/>
    </location>
</feature>
<dbReference type="EMBL" id="CVRI01000043">
    <property type="protein sequence ID" value="CRK95847.1"/>
    <property type="molecule type" value="Genomic_DNA"/>
</dbReference>
<organism evidence="14 15">
    <name type="scientific">Clunio marinus</name>
    <dbReference type="NCBI Taxonomy" id="568069"/>
    <lineage>
        <taxon>Eukaryota</taxon>
        <taxon>Metazoa</taxon>
        <taxon>Ecdysozoa</taxon>
        <taxon>Arthropoda</taxon>
        <taxon>Hexapoda</taxon>
        <taxon>Insecta</taxon>
        <taxon>Pterygota</taxon>
        <taxon>Neoptera</taxon>
        <taxon>Endopterygota</taxon>
        <taxon>Diptera</taxon>
        <taxon>Nematocera</taxon>
        <taxon>Chironomoidea</taxon>
        <taxon>Chironomidae</taxon>
        <taxon>Clunio</taxon>
    </lineage>
</organism>
<dbReference type="PANTHER" id="PTHR24248:SF200">
    <property type="entry name" value="5-HYDROXYTRYPTAMINE RECEPTOR 1B-LIKE ISOFORM X1"/>
    <property type="match status" value="1"/>
</dbReference>
<dbReference type="FunFam" id="1.20.1070.10:FF:000375">
    <property type="entry name" value="5-hydroxytryptamine (serotonin) receptor 1Fa"/>
    <property type="match status" value="1"/>
</dbReference>
<evidence type="ECO:0000256" key="5">
    <source>
        <dbReference type="ARBA" id="ARBA00022989"/>
    </source>
</evidence>
<evidence type="ECO:0000256" key="10">
    <source>
        <dbReference type="RuleBase" id="RU000688"/>
    </source>
</evidence>
<dbReference type="AlphaFoldDB" id="A0A1J1I699"/>
<sequence length="492" mass="56786">MEKSTIMIDNNRVPSNEFPDMMGFVSIDNRPEFFIDLLNSTYLNDTFMYNVTNTSQSSFDGKNEESNTLEFILMSLVTVLLGILILITIIGNVFVIIAVLIEKHLQNSGNYLVASLAVADLLVACLVMPMAAIYEIQFQNWVLGSELCEIWTSADVLLCTCSILHLVVIALDRYWFITDVNYSRTNNRIFGMIALVWLVSILIALPPVFGWKDENYHERIENHKCMISQDIGYQIFATLTTFYLPLIFILVLYWRIYQAARKRINKRKIETSTVKKLKKSENPKPHSTPKFRFKKRIKVPAEDWDSSQNSEAKASMRSSTKSESNCNNSDNMNNNTIEVEDDRRVADDAIDVVTTDCNNKLLNQSGNSESELKQRAEHVENDNSAKINVYEQIARRKEHIASEREARVQRVLTIITSAFLLCWAPFFLSVLMSTIFHFDFNILNSFFLWLGYFNSSLNPILYNIFNPEFRAAFKKILLGQNHKHSFYKRQKL</sequence>
<evidence type="ECO:0000256" key="8">
    <source>
        <dbReference type="ARBA" id="ARBA00023170"/>
    </source>
</evidence>
<feature type="transmembrane region" description="Helical" evidence="12">
    <location>
        <begin position="411"/>
        <end position="436"/>
    </location>
</feature>
<name>A0A1J1I699_9DIPT</name>
<keyword evidence="8 10" id="KW-0675">Receptor</keyword>
<keyword evidence="4 10" id="KW-0812">Transmembrane</keyword>
<feature type="transmembrane region" description="Helical" evidence="12">
    <location>
        <begin position="189"/>
        <end position="211"/>
    </location>
</feature>
<feature type="transmembrane region" description="Helical" evidence="12">
    <location>
        <begin position="111"/>
        <end position="134"/>
    </location>
</feature>
<dbReference type="SUPFAM" id="SSF81321">
    <property type="entry name" value="Family A G protein-coupled receptor-like"/>
    <property type="match status" value="1"/>
</dbReference>
<evidence type="ECO:0000259" key="13">
    <source>
        <dbReference type="PROSITE" id="PS50262"/>
    </source>
</evidence>